<dbReference type="Pfam" id="PF00193">
    <property type="entry name" value="Xlink"/>
    <property type="match status" value="2"/>
</dbReference>
<dbReference type="FunFam" id="3.10.100.10:FF:000002">
    <property type="entry name" value="Hyaluronan proteoglycan link protein 1"/>
    <property type="match status" value="1"/>
</dbReference>
<dbReference type="Pfam" id="PF00059">
    <property type="entry name" value="Lectin_C"/>
    <property type="match status" value="1"/>
</dbReference>
<evidence type="ECO:0000259" key="15">
    <source>
        <dbReference type="PROSITE" id="PS50041"/>
    </source>
</evidence>
<dbReference type="CDD" id="cd03520">
    <property type="entry name" value="Link_domain_CSPGs_modules_2_4"/>
    <property type="match status" value="1"/>
</dbReference>
<reference evidence="18" key="1">
    <citation type="submission" date="2025-08" db="UniProtKB">
        <authorList>
            <consortium name="Ensembl"/>
        </authorList>
    </citation>
    <scope>IDENTIFICATION</scope>
</reference>
<dbReference type="FunFam" id="3.10.100.10:FF:000011">
    <property type="entry name" value="Aggrecan core protein"/>
    <property type="match status" value="1"/>
</dbReference>
<reference evidence="18" key="2">
    <citation type="submission" date="2025-09" db="UniProtKB">
        <authorList>
            <consortium name="Ensembl"/>
        </authorList>
    </citation>
    <scope>IDENTIFICATION</scope>
</reference>
<evidence type="ECO:0000256" key="4">
    <source>
        <dbReference type="ARBA" id="ARBA00022729"/>
    </source>
</evidence>
<dbReference type="CDD" id="cd03517">
    <property type="entry name" value="Link_domain_CSPGs_modules_1_3"/>
    <property type="match status" value="1"/>
</dbReference>
<evidence type="ECO:0000256" key="5">
    <source>
        <dbReference type="ARBA" id="ARBA00022737"/>
    </source>
</evidence>
<dbReference type="PRINTS" id="PR01265">
    <property type="entry name" value="LINKMODULE"/>
</dbReference>
<dbReference type="PANTHER" id="PTHR22804">
    <property type="entry name" value="AGGRECAN/VERSICAN PROTEOGLYCAN"/>
    <property type="match status" value="1"/>
</dbReference>
<evidence type="ECO:0000256" key="6">
    <source>
        <dbReference type="ARBA" id="ARBA00022974"/>
    </source>
</evidence>
<feature type="region of interest" description="Disordered" evidence="13">
    <location>
        <begin position="1286"/>
        <end position="1448"/>
    </location>
</feature>
<keyword evidence="3" id="KW-0272">Extracellular matrix</keyword>
<dbReference type="CDD" id="cd03588">
    <property type="entry name" value="CLECT_CSPGs"/>
    <property type="match status" value="1"/>
</dbReference>
<dbReference type="PROSITE" id="PS00615">
    <property type="entry name" value="C_TYPE_LECTIN_1"/>
    <property type="match status" value="1"/>
</dbReference>
<dbReference type="GO" id="GO:0072534">
    <property type="term" value="C:perineuronal net"/>
    <property type="evidence" value="ECO:0007669"/>
    <property type="project" value="TreeGrafter"/>
</dbReference>
<dbReference type="PROSITE" id="PS01186">
    <property type="entry name" value="EGF_2"/>
    <property type="match status" value="1"/>
</dbReference>
<feature type="disulfide bond" evidence="11">
    <location>
        <begin position="1778"/>
        <end position="1805"/>
    </location>
</feature>
<dbReference type="PROSITE" id="PS50923">
    <property type="entry name" value="SUSHI"/>
    <property type="match status" value="1"/>
</dbReference>
<keyword evidence="5" id="KW-0677">Repeat</keyword>
<evidence type="ECO:0000256" key="1">
    <source>
        <dbReference type="ARBA" id="ARBA00004498"/>
    </source>
</evidence>
<dbReference type="FunFam" id="3.10.100.10:FF:000003">
    <property type="entry name" value="Versican core protein"/>
    <property type="match status" value="1"/>
</dbReference>
<dbReference type="PROSITE" id="PS50026">
    <property type="entry name" value="EGF_3"/>
    <property type="match status" value="1"/>
</dbReference>
<evidence type="ECO:0000256" key="11">
    <source>
        <dbReference type="PROSITE-ProRule" id="PRU00302"/>
    </source>
</evidence>
<evidence type="ECO:0000259" key="16">
    <source>
        <dbReference type="PROSITE" id="PS50923"/>
    </source>
</evidence>
<evidence type="ECO:0000256" key="7">
    <source>
        <dbReference type="ARBA" id="ARBA00023157"/>
    </source>
</evidence>
<evidence type="ECO:0000256" key="8">
    <source>
        <dbReference type="ARBA" id="ARBA00023180"/>
    </source>
</evidence>
<dbReference type="CDD" id="cd00054">
    <property type="entry name" value="EGF_CA"/>
    <property type="match status" value="1"/>
</dbReference>
<feature type="domain" description="Link" evidence="17">
    <location>
        <begin position="2"/>
        <end position="97"/>
    </location>
</feature>
<dbReference type="Gene3D" id="2.10.25.10">
    <property type="entry name" value="Laminin"/>
    <property type="match status" value="1"/>
</dbReference>
<feature type="compositionally biased region" description="Low complexity" evidence="13">
    <location>
        <begin position="1300"/>
        <end position="1313"/>
    </location>
</feature>
<feature type="domain" description="C-type lectin" evidence="15">
    <location>
        <begin position="1629"/>
        <end position="1743"/>
    </location>
</feature>
<dbReference type="GO" id="GO:0002052">
    <property type="term" value="P:positive regulation of neuroblast proliferation"/>
    <property type="evidence" value="ECO:0007669"/>
    <property type="project" value="TreeGrafter"/>
</dbReference>
<dbReference type="InterPro" id="IPR000436">
    <property type="entry name" value="Sushi_SCR_CCP_dom"/>
</dbReference>
<dbReference type="FunFam" id="2.10.70.10:FF:000003">
    <property type="entry name" value="Versican core protein"/>
    <property type="match status" value="1"/>
</dbReference>
<dbReference type="GO" id="GO:0007155">
    <property type="term" value="P:cell adhesion"/>
    <property type="evidence" value="ECO:0007669"/>
    <property type="project" value="InterPro"/>
</dbReference>
<dbReference type="HOGENOM" id="CLU_237304_0_0_1"/>
<feature type="compositionally biased region" description="Low complexity" evidence="13">
    <location>
        <begin position="1386"/>
        <end position="1400"/>
    </location>
</feature>
<keyword evidence="8" id="KW-0325">Glycoprotein</keyword>
<dbReference type="SUPFAM" id="SSF57535">
    <property type="entry name" value="Complement control module/SCR domain"/>
    <property type="match status" value="1"/>
</dbReference>
<dbReference type="SMART" id="SM00032">
    <property type="entry name" value="CCP"/>
    <property type="match status" value="1"/>
</dbReference>
<name>S4R9E5_PETMA</name>
<feature type="disulfide bond" evidence="10">
    <location>
        <begin position="1606"/>
        <end position="1615"/>
    </location>
</feature>
<comment type="subcellular location">
    <subcellularLocation>
        <location evidence="1">Secreted</location>
        <location evidence="1">Extracellular space</location>
        <location evidence="1">Extracellular matrix</location>
    </subcellularLocation>
</comment>
<feature type="disulfide bond" evidence="12">
    <location>
        <begin position="48"/>
        <end position="69"/>
    </location>
</feature>
<dbReference type="GO" id="GO:0005540">
    <property type="term" value="F:hyaluronic acid binding"/>
    <property type="evidence" value="ECO:0007669"/>
    <property type="project" value="InterPro"/>
</dbReference>
<evidence type="ECO:0000256" key="10">
    <source>
        <dbReference type="PROSITE-ProRule" id="PRU00076"/>
    </source>
</evidence>
<dbReference type="OMA" id="GEESHIT"/>
<dbReference type="InterPro" id="IPR016186">
    <property type="entry name" value="C-type_lectin-like/link_sf"/>
</dbReference>
<evidence type="ECO:0000313" key="18">
    <source>
        <dbReference type="Ensembl" id="ENSPMAP00000001826.1"/>
    </source>
</evidence>
<dbReference type="PROSITE" id="PS00022">
    <property type="entry name" value="EGF_1"/>
    <property type="match status" value="1"/>
</dbReference>
<dbReference type="SMART" id="SM00034">
    <property type="entry name" value="CLECT"/>
    <property type="match status" value="1"/>
</dbReference>
<evidence type="ECO:0000259" key="14">
    <source>
        <dbReference type="PROSITE" id="PS50026"/>
    </source>
</evidence>
<keyword evidence="10" id="KW-0245">EGF-like domain</keyword>
<dbReference type="GO" id="GO:0045202">
    <property type="term" value="C:synapse"/>
    <property type="evidence" value="ECO:0007669"/>
    <property type="project" value="TreeGrafter"/>
</dbReference>
<feature type="compositionally biased region" description="Low complexity" evidence="13">
    <location>
        <begin position="1323"/>
        <end position="1332"/>
    </location>
</feature>
<keyword evidence="4" id="KW-0732">Signal</keyword>
<dbReference type="PROSITE" id="PS50041">
    <property type="entry name" value="C_TYPE_LECTIN_2"/>
    <property type="match status" value="1"/>
</dbReference>
<feature type="region of interest" description="Disordered" evidence="13">
    <location>
        <begin position="1102"/>
        <end position="1129"/>
    </location>
</feature>
<dbReference type="PANTHER" id="PTHR22804:SF54">
    <property type="match status" value="1"/>
</dbReference>
<feature type="domain" description="Link" evidence="17">
    <location>
        <begin position="103"/>
        <end position="200"/>
    </location>
</feature>
<dbReference type="InterPro" id="IPR035976">
    <property type="entry name" value="Sushi/SCR/CCP_sf"/>
</dbReference>
<feature type="region of interest" description="Disordered" evidence="13">
    <location>
        <begin position="943"/>
        <end position="989"/>
    </location>
</feature>
<feature type="compositionally biased region" description="Polar residues" evidence="13">
    <location>
        <begin position="1118"/>
        <end position="1127"/>
    </location>
</feature>
<dbReference type="SMART" id="SM00181">
    <property type="entry name" value="EGF"/>
    <property type="match status" value="1"/>
</dbReference>
<dbReference type="InterPro" id="IPR050691">
    <property type="entry name" value="Hyaluronan_bind_Proteoglycan"/>
</dbReference>
<organism evidence="18">
    <name type="scientific">Petromyzon marinus</name>
    <name type="common">Sea lamprey</name>
    <dbReference type="NCBI Taxonomy" id="7757"/>
    <lineage>
        <taxon>Eukaryota</taxon>
        <taxon>Metazoa</taxon>
        <taxon>Chordata</taxon>
        <taxon>Craniata</taxon>
        <taxon>Vertebrata</taxon>
        <taxon>Cyclostomata</taxon>
        <taxon>Hyperoartia</taxon>
        <taxon>Petromyzontiformes</taxon>
        <taxon>Petromyzontidae</taxon>
        <taxon>Petromyzon</taxon>
    </lineage>
</organism>
<evidence type="ECO:0000256" key="3">
    <source>
        <dbReference type="ARBA" id="ARBA00022530"/>
    </source>
</evidence>
<dbReference type="GeneTree" id="ENSGT00940000155971"/>
<feature type="compositionally biased region" description="Low complexity" evidence="13">
    <location>
        <begin position="1434"/>
        <end position="1445"/>
    </location>
</feature>
<dbReference type="STRING" id="7757.ENSPMAP00000001826"/>
<dbReference type="InterPro" id="IPR018378">
    <property type="entry name" value="C-type_lectin_CS"/>
</dbReference>
<proteinExistence type="predicted"/>
<keyword evidence="11" id="KW-0768">Sushi</keyword>
<dbReference type="PROSITE" id="PS01241">
    <property type="entry name" value="LINK_1"/>
    <property type="match status" value="1"/>
</dbReference>
<feature type="region of interest" description="Disordered" evidence="13">
    <location>
        <begin position="384"/>
        <end position="515"/>
    </location>
</feature>
<dbReference type="Gene3D" id="3.10.100.10">
    <property type="entry name" value="Mannose-Binding Protein A, subunit A"/>
    <property type="match status" value="3"/>
</dbReference>
<keyword evidence="2" id="KW-0964">Secreted</keyword>
<protein>
    <submittedName>
        <fullName evidence="18">Uncharacterized protein</fullName>
    </submittedName>
</protein>
<dbReference type="GO" id="GO:0007417">
    <property type="term" value="P:central nervous system development"/>
    <property type="evidence" value="ECO:0007669"/>
    <property type="project" value="TreeGrafter"/>
</dbReference>
<feature type="disulfide bond" evidence="12">
    <location>
        <begin position="147"/>
        <end position="168"/>
    </location>
</feature>
<feature type="compositionally biased region" description="Basic and acidic residues" evidence="13">
    <location>
        <begin position="442"/>
        <end position="455"/>
    </location>
</feature>
<dbReference type="Pfam" id="PF00008">
    <property type="entry name" value="EGF"/>
    <property type="match status" value="1"/>
</dbReference>
<dbReference type="Pfam" id="PF00084">
    <property type="entry name" value="Sushi"/>
    <property type="match status" value="1"/>
</dbReference>
<dbReference type="Ensembl" id="ENSPMAT00000001836.1">
    <property type="protein sequence ID" value="ENSPMAP00000001826.1"/>
    <property type="gene ID" value="ENSPMAG00000001649.1"/>
</dbReference>
<dbReference type="SMART" id="SM00445">
    <property type="entry name" value="LINK"/>
    <property type="match status" value="2"/>
</dbReference>
<dbReference type="SUPFAM" id="SSF56436">
    <property type="entry name" value="C-type lectin-like"/>
    <property type="match status" value="3"/>
</dbReference>
<keyword evidence="9" id="KW-0393">Immunoglobulin domain</keyword>
<keyword evidence="7 10" id="KW-1015">Disulfide bond</keyword>
<evidence type="ECO:0000259" key="17">
    <source>
        <dbReference type="PROSITE" id="PS50963"/>
    </source>
</evidence>
<dbReference type="CDD" id="cd00033">
    <property type="entry name" value="CCP"/>
    <property type="match status" value="1"/>
</dbReference>
<dbReference type="GO" id="GO:0005615">
    <property type="term" value="C:extracellular space"/>
    <property type="evidence" value="ECO:0007669"/>
    <property type="project" value="TreeGrafter"/>
</dbReference>
<evidence type="ECO:0000256" key="2">
    <source>
        <dbReference type="ARBA" id="ARBA00022525"/>
    </source>
</evidence>
<feature type="compositionally biased region" description="Basic and acidic residues" evidence="13">
    <location>
        <begin position="251"/>
        <end position="260"/>
    </location>
</feature>
<comment type="caution">
    <text evidence="10">Lacks conserved residue(s) required for the propagation of feature annotation.</text>
</comment>
<dbReference type="GO" id="GO:0010001">
    <property type="term" value="P:glial cell differentiation"/>
    <property type="evidence" value="ECO:0007669"/>
    <property type="project" value="TreeGrafter"/>
</dbReference>
<feature type="compositionally biased region" description="Basic and acidic residues" evidence="13">
    <location>
        <begin position="962"/>
        <end position="973"/>
    </location>
</feature>
<feature type="compositionally biased region" description="Polar residues" evidence="13">
    <location>
        <begin position="311"/>
        <end position="321"/>
    </location>
</feature>
<evidence type="ECO:0000256" key="13">
    <source>
        <dbReference type="SAM" id="MobiDB-lite"/>
    </source>
</evidence>
<accession>S4R9E5</accession>
<dbReference type="InterPro" id="IPR000538">
    <property type="entry name" value="Link_dom"/>
</dbReference>
<dbReference type="InterPro" id="IPR001304">
    <property type="entry name" value="C-type_lectin-like"/>
</dbReference>
<feature type="region of interest" description="Disordered" evidence="13">
    <location>
        <begin position="1229"/>
        <end position="1250"/>
    </location>
</feature>
<dbReference type="PROSITE" id="PS50963">
    <property type="entry name" value="LINK_2"/>
    <property type="match status" value="2"/>
</dbReference>
<feature type="region of interest" description="Disordered" evidence="13">
    <location>
        <begin position="241"/>
        <end position="353"/>
    </location>
</feature>
<keyword evidence="6" id="KW-0654">Proteoglycan</keyword>
<feature type="domain" description="EGF-like" evidence="14">
    <location>
        <begin position="1579"/>
        <end position="1616"/>
    </location>
</feature>
<evidence type="ECO:0000256" key="12">
    <source>
        <dbReference type="PROSITE-ProRule" id="PRU00323"/>
    </source>
</evidence>
<evidence type="ECO:0000256" key="9">
    <source>
        <dbReference type="ARBA" id="ARBA00023319"/>
    </source>
</evidence>
<dbReference type="InterPro" id="IPR000742">
    <property type="entry name" value="EGF"/>
</dbReference>
<dbReference type="InterPro" id="IPR016187">
    <property type="entry name" value="CTDL_fold"/>
</dbReference>
<dbReference type="InterPro" id="IPR033987">
    <property type="entry name" value="CSPG_CTLD"/>
</dbReference>
<sequence>GVVFHYRGPGSRYSLTFEAARAACRDIDAHIVTPEQLQAAFEDGLDQCDAGWVSDQSVRYPIVHPRRKCDGDKIHDPGVRNYGVKSPNEMFDVYCYVGEFRGEVFHASAIGRLTLAGARDHCETLGATLASPGQLFGAWRLAAFDRCDPGWLADGSVRYPIVRPRTNCGGPVAGVRTIYRDKDRTGFPGPEQRYDAYCFRAIGAGPDDPEKTHARKEDGSGIRNYRITFDVPRMQCIKIHEETDQSNVPHGETDESHITEGDVETSHISGEESHFSQSGTASETHEETDLFHVPQIETDESHMTEGDTETPDNAFTKSGTDVSYEIHEETDLSPVSPSGLDTFPLLEGQPDTSHTAIVSGEEDSHTVQSGADVLLDIHEDVPASQGSESAIEGSHAAKGEIDTSSIIPVSGEESPVLHSGTEGLHGTHGDDQVSQVGDGETDEAHVTEEKMETSHDAVASGEESEISQSGTGTPHELPSGEESHITESGIGVPSDIHEDTLGPQAPHGTVDESHIVKGDTGTSQIAIASGEDSQFTDSGFGVPSDIHEDSLAPQVPHSDVDESPIVESGVGVPSDIHEDSLAPQVPHSDVDESLIVESGVGVPSDIHEDSLAPQVPHSDVDESLIVESGVGVPSDIHEDSLAPQVPHSDVDESLIVESGVGVPSDIHEDSLAPQVPHSDVDESLIVESGVGVPSDIHEDSLAPQVPHSDVDESPIVESGVGVPSDIHEDNLGPQAPHGTVDESHIVKGEAGTSHIAIASGEDSHITGSGFGVPSDIHEDSLAPQVPHSGVDESHLSEEVDTSHITLASGEESHITESGIGASSEIHEDTLGPQAPHGMVDESHIVKGEAGTSHVAIASGEDSYITESGFGVPSDIHEDSLAPQVPHSDVDESLIVESGVGAPSDINEDTLTPQVHHGGVDSGFGVPSEKHEDTDLLIIPHVAIDESQTAEKESSSSHIVTSGEHRVTAEEDSHASQSGFEAPITTHEETDTSQIVHAEDAGSSQVIISSGEPHLLETDESQIVRGEVETSQSAVDVPELPVAGEADHSADISQEQLMPRSGNAKEAGGFPPTSIDTAALHPEVTPLPTDTASVGHLDVIPYDGSAAEPGSSLAPEQSGLPSVPSQESGVEAFPTEQGSTAVLEPEVGVGSGVAEPGGVVGATEEAPEATVVLGEGGESGVGEGRTPGGEGDLSGDFLLKSGPGSQLPTDFTVPEQSGIEIGGAGSQVRVVTSSSPGRGGAGLADSGHHLSPKVTKMGTTLRLSCDATPVAQSGVKIGEKIAEAGVASGEGPLPESEHVVPPGEEGLPSGEGPSDVPPAPPGPTLLGEGPTTEVPARPSSEPTSAPDEASGAGESYPEWVAPPSLTPGVESVPPEEDESGELYPGSGEVVPVVTTTAAAGTGKDGDGEGAELAPVASGEEEFAESLGETGVMKQGSGSTEGSVSGEDWGLAQSGQENETLVEGAPSVDVIPYGEEHLVPGISDEHPLTSAEGSTTEASSEIEVGVASGEASTVGAVPSALPEIPPALGPDETSGITVGSTPDEQQQQQEEVVAIVAPPVEGLLGTPPDIYQPAELLATAMQGSCSEVPCLNGATCTDTDGGLHVCHCALGYTGDTCQIDTQQCEVGWQKFQGHCYNFFPQRRNWEDAERDCRLHGSHLASILSSEEQRFINRMAQDYQWIGLNDKMFEHDFRWSDGHTLQYENWRPAQPDSFFFDGEDCVVMIWHENGQWNDVPCNYYLPYTCKRGAVSCGPPPIVENAMTFGRLKSRYEINAIVRYHCREGFIQRHFPVIRCQPDGKWVEPRITCINLCFYSRNIQSDSTKIFPPVNPTEDSAH</sequence>
<feature type="disulfide bond" evidence="11">
    <location>
        <begin position="1749"/>
        <end position="1792"/>
    </location>
</feature>
<dbReference type="GO" id="GO:0001501">
    <property type="term" value="P:skeletal system development"/>
    <property type="evidence" value="ECO:0007669"/>
    <property type="project" value="TreeGrafter"/>
</dbReference>
<dbReference type="Gene3D" id="2.10.70.10">
    <property type="entry name" value="Complement Module, domain 1"/>
    <property type="match status" value="1"/>
</dbReference>
<feature type="domain" description="Sushi" evidence="16">
    <location>
        <begin position="1747"/>
        <end position="1807"/>
    </location>
</feature>